<dbReference type="Proteomes" id="UP000053593">
    <property type="component" value="Unassembled WGS sequence"/>
</dbReference>
<keyword evidence="4" id="KW-1185">Reference proteome</keyword>
<feature type="signal peptide" evidence="2">
    <location>
        <begin position="1"/>
        <end position="26"/>
    </location>
</feature>
<feature type="transmembrane region" description="Helical" evidence="1">
    <location>
        <begin position="68"/>
        <end position="91"/>
    </location>
</feature>
<reference evidence="3 4" key="1">
    <citation type="submission" date="2014-04" db="EMBL/GenBank/DDBJ databases">
        <title>Evolutionary Origins and Diversification of the Mycorrhizal Mutualists.</title>
        <authorList>
            <consortium name="DOE Joint Genome Institute"/>
            <consortium name="Mycorrhizal Genomics Consortium"/>
            <person name="Kohler A."/>
            <person name="Kuo A."/>
            <person name="Nagy L.G."/>
            <person name="Floudas D."/>
            <person name="Copeland A."/>
            <person name="Barry K.W."/>
            <person name="Cichocki N."/>
            <person name="Veneault-Fourrey C."/>
            <person name="LaButti K."/>
            <person name="Lindquist E.A."/>
            <person name="Lipzen A."/>
            <person name="Lundell T."/>
            <person name="Morin E."/>
            <person name="Murat C."/>
            <person name="Riley R."/>
            <person name="Ohm R."/>
            <person name="Sun H."/>
            <person name="Tunlid A."/>
            <person name="Henrissat B."/>
            <person name="Grigoriev I.V."/>
            <person name="Hibbett D.S."/>
            <person name="Martin F."/>
        </authorList>
    </citation>
    <scope>NUCLEOTIDE SEQUENCE [LARGE SCALE GENOMIC DNA]</scope>
    <source>
        <strain evidence="3 4">FD-317 M1</strain>
    </source>
</reference>
<proteinExistence type="predicted"/>
<keyword evidence="1" id="KW-1133">Transmembrane helix</keyword>
<dbReference type="HOGENOM" id="CLU_622645_0_0_1"/>
<evidence type="ECO:0000256" key="1">
    <source>
        <dbReference type="SAM" id="Phobius"/>
    </source>
</evidence>
<evidence type="ECO:0000256" key="2">
    <source>
        <dbReference type="SAM" id="SignalP"/>
    </source>
</evidence>
<keyword evidence="1" id="KW-0472">Membrane</keyword>
<evidence type="ECO:0000313" key="3">
    <source>
        <dbReference type="EMBL" id="KIK53370.1"/>
    </source>
</evidence>
<evidence type="ECO:0000313" key="4">
    <source>
        <dbReference type="Proteomes" id="UP000053593"/>
    </source>
</evidence>
<gene>
    <name evidence="3" type="ORF">GYMLUDRAFT_179039</name>
</gene>
<dbReference type="AlphaFoldDB" id="A0A0D0ASH6"/>
<dbReference type="EMBL" id="KN834830">
    <property type="protein sequence ID" value="KIK53370.1"/>
    <property type="molecule type" value="Genomic_DNA"/>
</dbReference>
<accession>A0A0D0ASH6</accession>
<organism evidence="3 4">
    <name type="scientific">Collybiopsis luxurians FD-317 M1</name>
    <dbReference type="NCBI Taxonomy" id="944289"/>
    <lineage>
        <taxon>Eukaryota</taxon>
        <taxon>Fungi</taxon>
        <taxon>Dikarya</taxon>
        <taxon>Basidiomycota</taxon>
        <taxon>Agaricomycotina</taxon>
        <taxon>Agaricomycetes</taxon>
        <taxon>Agaricomycetidae</taxon>
        <taxon>Agaricales</taxon>
        <taxon>Marasmiineae</taxon>
        <taxon>Omphalotaceae</taxon>
        <taxon>Collybiopsis</taxon>
        <taxon>Collybiopsis luxurians</taxon>
    </lineage>
</organism>
<feature type="transmembrane region" description="Helical" evidence="1">
    <location>
        <begin position="140"/>
        <end position="159"/>
    </location>
</feature>
<keyword evidence="1" id="KW-0812">Transmembrane</keyword>
<feature type="transmembrane region" description="Helical" evidence="1">
    <location>
        <begin position="112"/>
        <end position="134"/>
    </location>
</feature>
<dbReference type="OrthoDB" id="2434664at2759"/>
<name>A0A0D0ASH6_9AGAR</name>
<protein>
    <submittedName>
        <fullName evidence="3">Unplaced genomic scaffold GYMLUscaffold_82, whole genome shotgun sequence</fullName>
    </submittedName>
</protein>
<feature type="chain" id="PRO_5002207350" evidence="2">
    <location>
        <begin position="27"/>
        <end position="506"/>
    </location>
</feature>
<sequence length="506" mass="56298">MTYGLVRATFSLALAIIITTSNGTHASPIATTTIPGTPTQTNLAPSTTQTAGSGALLVQDFSPIQRQAVFWTSIAIAVLITIFQGAITTFIDICEAEGLWTLRFRLGLYEHIWWTFIAIALVASFGAMLVSFLAGNTGESLSIVLLSSASSLVVFRYAWPAWRNRDYCRNRWLAWTGPSRTGIDGTLVPYVGGPQNWRNLDQHVHVMQRHPVDRQLAWLYRRNRSKLIISDPTDLLKTFHALHTKSSNSLDQPSIIKASSSSIFKMAWIQKSLSSASLLWGAKLGFRPRVSRGILSAPHRLLTANPRTADDHDGRALCLAHGILARNKGLDPKSFILQLDTKKLEEKCVQWPRPTKVLRSYYSKEMQAMYGGLGDSYVKCATELALLLADTHPNVIRDWLEANLEHQDIGLNRTAAELGASDDDLQILYRLSYAAMLVSLSSHAYGHHLRPEMAIFQAYVTHVEARPSGLPTWAIGKEMQSRLQQEQKVDPRSDLNLLIEAVLPYP</sequence>
<keyword evidence="2" id="KW-0732">Signal</keyword>